<dbReference type="AlphaFoldDB" id="A0ABD4AAS8"/>
<organism evidence="1 2">
    <name type="scientific">Caldibacillus thermoamylovorans</name>
    <dbReference type="NCBI Taxonomy" id="35841"/>
    <lineage>
        <taxon>Bacteria</taxon>
        <taxon>Bacillati</taxon>
        <taxon>Bacillota</taxon>
        <taxon>Bacilli</taxon>
        <taxon>Bacillales</taxon>
        <taxon>Bacillaceae</taxon>
        <taxon>Caldibacillus</taxon>
    </lineage>
</organism>
<dbReference type="EMBL" id="JXLU01000043">
    <property type="protein sequence ID" value="KIO73417.1"/>
    <property type="molecule type" value="Genomic_DNA"/>
</dbReference>
<evidence type="ECO:0000313" key="2">
    <source>
        <dbReference type="Proteomes" id="UP000032076"/>
    </source>
</evidence>
<evidence type="ECO:0000313" key="1">
    <source>
        <dbReference type="EMBL" id="KIO73417.1"/>
    </source>
</evidence>
<comment type="caution">
    <text evidence="1">The sequence shown here is derived from an EMBL/GenBank/DDBJ whole genome shotgun (WGS) entry which is preliminary data.</text>
</comment>
<gene>
    <name evidence="1" type="ORF">B4167_2140</name>
</gene>
<dbReference type="Proteomes" id="UP000032076">
    <property type="component" value="Unassembled WGS sequence"/>
</dbReference>
<name>A0ABD4AAS8_9BACI</name>
<protein>
    <submittedName>
        <fullName evidence="1">Uncharacterized protein</fullName>
    </submittedName>
</protein>
<proteinExistence type="predicted"/>
<reference evidence="1 2" key="1">
    <citation type="submission" date="2015-01" db="EMBL/GenBank/DDBJ databases">
        <title>Draft Genome Sequences of Four Bacillus thermoamylovorans Strains, Isolated From Food Products.</title>
        <authorList>
            <person name="Krawcyk A.O."/>
            <person name="Berendsen E.M."/>
            <person name="Eijlander R.T."/>
            <person name="de Jong A."/>
            <person name="Wells-Bennik M."/>
            <person name="Kuipers O.P."/>
        </authorList>
    </citation>
    <scope>NUCLEOTIDE SEQUENCE [LARGE SCALE GENOMIC DNA]</scope>
    <source>
        <strain evidence="1 2">B4167</strain>
    </source>
</reference>
<sequence>MSVSRLKKTTREDLVAKKRSFPSKKDDEIKREFLAQN</sequence>
<accession>A0ABD4AAS8</accession>